<feature type="transmembrane region" description="Helical" evidence="7">
    <location>
        <begin position="280"/>
        <end position="304"/>
    </location>
</feature>
<dbReference type="PANTHER" id="PTHR30572">
    <property type="entry name" value="MEMBRANE COMPONENT OF TRANSPORTER-RELATED"/>
    <property type="match status" value="1"/>
</dbReference>
<dbReference type="InterPro" id="IPR050250">
    <property type="entry name" value="Macrolide_Exporter_MacB"/>
</dbReference>
<feature type="domain" description="ABC3 transporter permease C-terminal" evidence="8">
    <location>
        <begin position="283"/>
        <end position="396"/>
    </location>
</feature>
<keyword evidence="5 7" id="KW-0472">Membrane</keyword>
<feature type="domain" description="MacB-like periplasmic core" evidence="9">
    <location>
        <begin position="20"/>
        <end position="242"/>
    </location>
</feature>
<name>A0ABT1BJA2_9BURK</name>
<keyword evidence="2" id="KW-1003">Cell membrane</keyword>
<evidence type="ECO:0000256" key="7">
    <source>
        <dbReference type="SAM" id="Phobius"/>
    </source>
</evidence>
<proteinExistence type="inferred from homology"/>
<dbReference type="EMBL" id="JAMXMC010000003">
    <property type="protein sequence ID" value="MCO5976284.1"/>
    <property type="molecule type" value="Genomic_DNA"/>
</dbReference>
<feature type="transmembrane region" description="Helical" evidence="7">
    <location>
        <begin position="325"/>
        <end position="358"/>
    </location>
</feature>
<keyword evidence="4 7" id="KW-1133">Transmembrane helix</keyword>
<organism evidence="10 11">
    <name type="scientific">Ideonella oryzae</name>
    <dbReference type="NCBI Taxonomy" id="2937441"/>
    <lineage>
        <taxon>Bacteria</taxon>
        <taxon>Pseudomonadati</taxon>
        <taxon>Pseudomonadota</taxon>
        <taxon>Betaproteobacteria</taxon>
        <taxon>Burkholderiales</taxon>
        <taxon>Sphaerotilaceae</taxon>
        <taxon>Ideonella</taxon>
    </lineage>
</organism>
<dbReference type="PANTHER" id="PTHR30572:SF4">
    <property type="entry name" value="ABC TRANSPORTER PERMEASE YTRF"/>
    <property type="match status" value="1"/>
</dbReference>
<evidence type="ECO:0000256" key="1">
    <source>
        <dbReference type="ARBA" id="ARBA00004651"/>
    </source>
</evidence>
<keyword evidence="3 7" id="KW-0812">Transmembrane</keyword>
<comment type="similarity">
    <text evidence="6">Belongs to the ABC-4 integral membrane protein family.</text>
</comment>
<evidence type="ECO:0000256" key="5">
    <source>
        <dbReference type="ARBA" id="ARBA00023136"/>
    </source>
</evidence>
<dbReference type="Pfam" id="PF02687">
    <property type="entry name" value="FtsX"/>
    <property type="match status" value="1"/>
</dbReference>
<comment type="caution">
    <text evidence="10">The sequence shown here is derived from an EMBL/GenBank/DDBJ whole genome shotgun (WGS) entry which is preliminary data.</text>
</comment>
<sequence length="403" mass="42101">MWASSILLALRAIRRNLLRSFLTVLGIVIGVAAVITMVTVGNGATQAVRDQISSLGSNLLQVRPGQRLGPGLNTAGAPPFKEADVEAISAQIGGLKAVAPEVRSAVTVVANGKNWSTTVTGSINAYFVTNNWNLAAGRVFSDEEQTAGAAVCVIGATVQRELFGASSNPLGEQLRVKSFSCQIVGLLAPKGQAAMGIDQDDTVIVPLRTAQRRVTGSTKINTLLISMQEGADSARITAKLTALLRDRRKLAEGTDNNFNVLDTAQIAQTLSGTTALMTSLLGAVAAVSLLVGGIGIMNIMLVSVTERTREIGVRLAIGALAREVLLQFLVEAVVLSSLGGLVGIFLATLASLGITALMGVPYLFNPGVNLLAFAFSAAIGVIFGYFPARRAAQLDPIEALRHE</sequence>
<evidence type="ECO:0000313" key="10">
    <source>
        <dbReference type="EMBL" id="MCO5976284.1"/>
    </source>
</evidence>
<protein>
    <submittedName>
        <fullName evidence="10">ABC transporter permease</fullName>
    </submittedName>
</protein>
<dbReference type="Pfam" id="PF12704">
    <property type="entry name" value="MacB_PCD"/>
    <property type="match status" value="1"/>
</dbReference>
<gene>
    <name evidence="10" type="ORF">M0L44_06065</name>
</gene>
<feature type="transmembrane region" description="Helical" evidence="7">
    <location>
        <begin position="370"/>
        <end position="388"/>
    </location>
</feature>
<evidence type="ECO:0000256" key="2">
    <source>
        <dbReference type="ARBA" id="ARBA00022475"/>
    </source>
</evidence>
<reference evidence="10 11" key="1">
    <citation type="submission" date="2022-06" db="EMBL/GenBank/DDBJ databases">
        <title>Ideonella sp. NS12-5 Genome sequencing and assembly.</title>
        <authorList>
            <person name="Jung Y."/>
        </authorList>
    </citation>
    <scope>NUCLEOTIDE SEQUENCE [LARGE SCALE GENOMIC DNA]</scope>
    <source>
        <strain evidence="10 11">NS12-5</strain>
    </source>
</reference>
<dbReference type="RefSeq" id="WP_252768757.1">
    <property type="nucleotide sequence ID" value="NZ_JAMXMC010000003.1"/>
</dbReference>
<accession>A0ABT1BJA2</accession>
<dbReference type="InterPro" id="IPR025857">
    <property type="entry name" value="MacB_PCD"/>
</dbReference>
<evidence type="ECO:0000259" key="8">
    <source>
        <dbReference type="Pfam" id="PF02687"/>
    </source>
</evidence>
<evidence type="ECO:0000259" key="9">
    <source>
        <dbReference type="Pfam" id="PF12704"/>
    </source>
</evidence>
<feature type="transmembrane region" description="Helical" evidence="7">
    <location>
        <begin position="21"/>
        <end position="41"/>
    </location>
</feature>
<keyword evidence="11" id="KW-1185">Reference proteome</keyword>
<comment type="subcellular location">
    <subcellularLocation>
        <location evidence="1">Cell membrane</location>
        <topology evidence="1">Multi-pass membrane protein</topology>
    </subcellularLocation>
</comment>
<evidence type="ECO:0000256" key="4">
    <source>
        <dbReference type="ARBA" id="ARBA00022989"/>
    </source>
</evidence>
<evidence type="ECO:0000313" key="11">
    <source>
        <dbReference type="Proteomes" id="UP001204851"/>
    </source>
</evidence>
<evidence type="ECO:0000256" key="6">
    <source>
        <dbReference type="ARBA" id="ARBA00038076"/>
    </source>
</evidence>
<dbReference type="InterPro" id="IPR003838">
    <property type="entry name" value="ABC3_permease_C"/>
</dbReference>
<evidence type="ECO:0000256" key="3">
    <source>
        <dbReference type="ARBA" id="ARBA00022692"/>
    </source>
</evidence>
<dbReference type="Proteomes" id="UP001204851">
    <property type="component" value="Unassembled WGS sequence"/>
</dbReference>